<accession>A0A4T0V127</accession>
<dbReference type="Proteomes" id="UP000308891">
    <property type="component" value="Unassembled WGS sequence"/>
</dbReference>
<proteinExistence type="predicted"/>
<organism evidence="2 3">
    <name type="scientific">Crenobacter intestini</name>
    <dbReference type="NCBI Taxonomy" id="2563443"/>
    <lineage>
        <taxon>Bacteria</taxon>
        <taxon>Pseudomonadati</taxon>
        <taxon>Pseudomonadota</taxon>
        <taxon>Betaproteobacteria</taxon>
        <taxon>Neisseriales</taxon>
        <taxon>Neisseriaceae</taxon>
        <taxon>Crenobacter</taxon>
    </lineage>
</organism>
<dbReference type="EMBL" id="STGJ01000003">
    <property type="protein sequence ID" value="TIC85252.1"/>
    <property type="molecule type" value="Genomic_DNA"/>
</dbReference>
<dbReference type="InterPro" id="IPR007047">
    <property type="entry name" value="Flp_Fap"/>
</dbReference>
<gene>
    <name evidence="2" type="ORF">E5K04_04440</name>
</gene>
<comment type="caution">
    <text evidence="2">The sequence shown here is derived from an EMBL/GenBank/DDBJ whole genome shotgun (WGS) entry which is preliminary data.</text>
</comment>
<evidence type="ECO:0000256" key="1">
    <source>
        <dbReference type="SAM" id="Phobius"/>
    </source>
</evidence>
<keyword evidence="1" id="KW-0472">Membrane</keyword>
<keyword evidence="1" id="KW-0812">Transmembrane</keyword>
<dbReference type="RefSeq" id="WP_136551700.1">
    <property type="nucleotide sequence ID" value="NZ_STGJ01000003.1"/>
</dbReference>
<feature type="transmembrane region" description="Helical" evidence="1">
    <location>
        <begin position="20"/>
        <end position="39"/>
    </location>
</feature>
<evidence type="ECO:0000313" key="3">
    <source>
        <dbReference type="Proteomes" id="UP000308891"/>
    </source>
</evidence>
<sequence>MKLFSRLQRFARDDSGVTSIEYALLGVLIAVAIVGAVGATGRQVQALYESISEQVVAALG</sequence>
<dbReference type="Pfam" id="PF04964">
    <property type="entry name" value="Flp_Fap"/>
    <property type="match status" value="1"/>
</dbReference>
<dbReference type="AlphaFoldDB" id="A0A4T0V127"/>
<name>A0A4T0V127_9NEIS</name>
<evidence type="ECO:0000313" key="2">
    <source>
        <dbReference type="EMBL" id="TIC85252.1"/>
    </source>
</evidence>
<keyword evidence="3" id="KW-1185">Reference proteome</keyword>
<protein>
    <submittedName>
        <fullName evidence="2">Flp family type IVb pilin</fullName>
    </submittedName>
</protein>
<reference evidence="2 3" key="1">
    <citation type="submission" date="2019-04" db="EMBL/GenBank/DDBJ databases">
        <title>Crenobacter sp. nov.</title>
        <authorList>
            <person name="Shi S."/>
        </authorList>
    </citation>
    <scope>NUCLEOTIDE SEQUENCE [LARGE SCALE GENOMIC DNA]</scope>
    <source>
        <strain evidence="2 3">GY 70310</strain>
    </source>
</reference>
<keyword evidence="1" id="KW-1133">Transmembrane helix</keyword>